<comment type="caution">
    <text evidence="2">The sequence shown here is derived from an EMBL/GenBank/DDBJ whole genome shotgun (WGS) entry which is preliminary data.</text>
</comment>
<dbReference type="InParanoid" id="A0A482X710"/>
<reference evidence="2" key="2">
    <citation type="submission" date="2019-02" db="EMBL/GenBank/DDBJ databases">
        <authorList>
            <person name="Zhu J."/>
            <person name="Jiang F."/>
            <person name="Wang X."/>
            <person name="Yang P."/>
            <person name="Bao Y."/>
            <person name="Zhao W."/>
            <person name="Wang W."/>
            <person name="Lu H."/>
            <person name="Wang Q."/>
            <person name="Cui N."/>
            <person name="Li J."/>
            <person name="Chen X."/>
            <person name="Luo L."/>
            <person name="Yu J."/>
            <person name="Kang L."/>
            <person name="Cui F."/>
        </authorList>
    </citation>
    <scope>NUCLEOTIDE SEQUENCE</scope>
    <source>
        <strain evidence="2">Lst14</strain>
        <tissue evidence="2">Whole body</tissue>
    </source>
</reference>
<dbReference type="AlphaFoldDB" id="A0A482X710"/>
<protein>
    <submittedName>
        <fullName evidence="2">Uncharacterized protein</fullName>
    </submittedName>
</protein>
<dbReference type="Proteomes" id="UP000291343">
    <property type="component" value="Unassembled WGS sequence"/>
</dbReference>
<accession>A0A482X710</accession>
<keyword evidence="3" id="KW-1185">Reference proteome</keyword>
<evidence type="ECO:0000313" key="1">
    <source>
        <dbReference type="EMBL" id="RZF38912.1"/>
    </source>
</evidence>
<evidence type="ECO:0000313" key="2">
    <source>
        <dbReference type="EMBL" id="RZF41180.1"/>
    </source>
</evidence>
<dbReference type="EMBL" id="QKKF02021295">
    <property type="protein sequence ID" value="RZF38912.1"/>
    <property type="molecule type" value="Genomic_DNA"/>
</dbReference>
<reference evidence="2 3" key="1">
    <citation type="journal article" date="2017" name="Gigascience">
        <title>Genome sequence of the small brown planthopper, Laodelphax striatellus.</title>
        <authorList>
            <person name="Zhu J."/>
            <person name="Jiang F."/>
            <person name="Wang X."/>
            <person name="Yang P."/>
            <person name="Bao Y."/>
            <person name="Zhao W."/>
            <person name="Wang W."/>
            <person name="Lu H."/>
            <person name="Wang Q."/>
            <person name="Cui N."/>
            <person name="Li J."/>
            <person name="Chen X."/>
            <person name="Luo L."/>
            <person name="Yu J."/>
            <person name="Kang L."/>
            <person name="Cui F."/>
        </authorList>
    </citation>
    <scope>NUCLEOTIDE SEQUENCE [LARGE SCALE GENOMIC DNA]</scope>
    <source>
        <strain evidence="2">Lst14</strain>
        <tissue evidence="2">Whole body</tissue>
    </source>
</reference>
<gene>
    <name evidence="1" type="ORF">LSTR_LSTR005159</name>
    <name evidence="2" type="ORF">LSTR_LSTR014256</name>
</gene>
<evidence type="ECO:0000313" key="3">
    <source>
        <dbReference type="Proteomes" id="UP000291343"/>
    </source>
</evidence>
<sequence>MRRRVRKRRRRWWRKRRRRRKDVPEFSGTICGWKRVQEKKEEGCRVLDQKECSLAGRNWLSTYHSQNWLSHQKPPGKYKHESAEADLFPACGHQLRID</sequence>
<proteinExistence type="predicted"/>
<dbReference type="EMBL" id="QKKF02017002">
    <property type="protein sequence ID" value="RZF41180.1"/>
    <property type="molecule type" value="Genomic_DNA"/>
</dbReference>
<name>A0A482X710_LAOST</name>
<organism evidence="2 3">
    <name type="scientific">Laodelphax striatellus</name>
    <name type="common">Small brown planthopper</name>
    <name type="synonym">Delphax striatella</name>
    <dbReference type="NCBI Taxonomy" id="195883"/>
    <lineage>
        <taxon>Eukaryota</taxon>
        <taxon>Metazoa</taxon>
        <taxon>Ecdysozoa</taxon>
        <taxon>Arthropoda</taxon>
        <taxon>Hexapoda</taxon>
        <taxon>Insecta</taxon>
        <taxon>Pterygota</taxon>
        <taxon>Neoptera</taxon>
        <taxon>Paraneoptera</taxon>
        <taxon>Hemiptera</taxon>
        <taxon>Auchenorrhyncha</taxon>
        <taxon>Fulgoroidea</taxon>
        <taxon>Delphacidae</taxon>
        <taxon>Criomorphinae</taxon>
        <taxon>Laodelphax</taxon>
    </lineage>
</organism>